<name>A0A272ENS1_9RHOO</name>
<dbReference type="Proteomes" id="UP000623509">
    <property type="component" value="Unassembled WGS sequence"/>
</dbReference>
<feature type="domain" description="OmpA-like" evidence="6">
    <location>
        <begin position="142"/>
        <end position="257"/>
    </location>
</feature>
<dbReference type="SUPFAM" id="SSF103088">
    <property type="entry name" value="OmpA-like"/>
    <property type="match status" value="1"/>
</dbReference>
<keyword evidence="2 4" id="KW-0472">Membrane</keyword>
<dbReference type="OrthoDB" id="9782229at2"/>
<keyword evidence="3" id="KW-0998">Cell outer membrane</keyword>
<dbReference type="PANTHER" id="PTHR30329">
    <property type="entry name" value="STATOR ELEMENT OF FLAGELLAR MOTOR COMPLEX"/>
    <property type="match status" value="1"/>
</dbReference>
<protein>
    <submittedName>
        <fullName evidence="8">Cell envelope biogenesis protein OmpA</fullName>
    </submittedName>
</protein>
<dbReference type="PANTHER" id="PTHR30329:SF21">
    <property type="entry name" value="LIPOPROTEIN YIAD-RELATED"/>
    <property type="match status" value="1"/>
</dbReference>
<evidence type="ECO:0000313" key="8">
    <source>
        <dbReference type="EMBL" id="PAS91762.1"/>
    </source>
</evidence>
<evidence type="ECO:0000313" key="9">
    <source>
        <dbReference type="Proteomes" id="UP000216107"/>
    </source>
</evidence>
<proteinExistence type="predicted"/>
<evidence type="ECO:0000313" key="7">
    <source>
        <dbReference type="EMBL" id="KAF7598132.1"/>
    </source>
</evidence>
<accession>A0A272ENS1</accession>
<feature type="chain" id="PRO_5012176514" evidence="5">
    <location>
        <begin position="21"/>
        <end position="257"/>
    </location>
</feature>
<comment type="caution">
    <text evidence="8">The sequence shown here is derived from an EMBL/GenBank/DDBJ whole genome shotgun (WGS) entry which is preliminary data.</text>
</comment>
<dbReference type="RefSeq" id="WP_095525637.1">
    <property type="nucleotide sequence ID" value="NZ_MDUX01000062.1"/>
</dbReference>
<dbReference type="EMBL" id="NMRN01000061">
    <property type="protein sequence ID" value="PAS91762.1"/>
    <property type="molecule type" value="Genomic_DNA"/>
</dbReference>
<evidence type="ECO:0000256" key="2">
    <source>
        <dbReference type="ARBA" id="ARBA00023136"/>
    </source>
</evidence>
<keyword evidence="5" id="KW-0732">Signal</keyword>
<gene>
    <name evidence="7" type="ORF">BGI27_14910</name>
    <name evidence="8" type="ORF">CGU29_14685</name>
</gene>
<evidence type="ECO:0000256" key="3">
    <source>
        <dbReference type="ARBA" id="ARBA00023237"/>
    </source>
</evidence>
<comment type="subcellular location">
    <subcellularLocation>
        <location evidence="1">Cell outer membrane</location>
    </subcellularLocation>
</comment>
<keyword evidence="10" id="KW-1185">Reference proteome</keyword>
<dbReference type="CDD" id="cd07185">
    <property type="entry name" value="OmpA_C-like"/>
    <property type="match status" value="1"/>
</dbReference>
<dbReference type="AlphaFoldDB" id="A0A272ENS1"/>
<dbReference type="GO" id="GO:0009279">
    <property type="term" value="C:cell outer membrane"/>
    <property type="evidence" value="ECO:0007669"/>
    <property type="project" value="UniProtKB-SubCell"/>
</dbReference>
<dbReference type="EMBL" id="MDUX01000062">
    <property type="protein sequence ID" value="KAF7598132.1"/>
    <property type="molecule type" value="Genomic_DNA"/>
</dbReference>
<evidence type="ECO:0000313" key="10">
    <source>
        <dbReference type="Proteomes" id="UP000623509"/>
    </source>
</evidence>
<dbReference type="InterPro" id="IPR050330">
    <property type="entry name" value="Bact_OuterMem_StrucFunc"/>
</dbReference>
<evidence type="ECO:0000256" key="5">
    <source>
        <dbReference type="SAM" id="SignalP"/>
    </source>
</evidence>
<dbReference type="Proteomes" id="UP000216107">
    <property type="component" value="Unassembled WGS sequence"/>
</dbReference>
<dbReference type="InterPro" id="IPR006664">
    <property type="entry name" value="OMP_bac"/>
</dbReference>
<sequence>MKLLVCLTASALACALPAYAETSAPPPSRPVVVSGTVPDEATRQAILGRVRAVYGAEHVINQLGVGAVSTPANWSDYIQKLITPELRQIRNGELDINGNVLSLRGDVSNEQRIQEIPAQFATALNPTYQVRNGLRLGTNEQQLLDRALAGRIVEFAPASFTLTPRGTQLLDEMLAAMKNLGDRNIQIIGHTDSQGRPDANAALSQARADAVREYLIRQGLAGAQLISIGKGALEPVASNDTPEGRSRNRRIEFRIVN</sequence>
<feature type="signal peptide" evidence="5">
    <location>
        <begin position="1"/>
        <end position="20"/>
    </location>
</feature>
<organism evidence="8 9">
    <name type="scientific">Candidatus Dactylopiibacterium carminicum</name>
    <dbReference type="NCBI Taxonomy" id="857335"/>
    <lineage>
        <taxon>Bacteria</taxon>
        <taxon>Pseudomonadati</taxon>
        <taxon>Pseudomonadota</taxon>
        <taxon>Betaproteobacteria</taxon>
        <taxon>Rhodocyclales</taxon>
        <taxon>Rhodocyclaceae</taxon>
        <taxon>Candidatus Dactylopiibacterium</taxon>
    </lineage>
</organism>
<dbReference type="Gene3D" id="3.30.1330.60">
    <property type="entry name" value="OmpA-like domain"/>
    <property type="match status" value="1"/>
</dbReference>
<evidence type="ECO:0000256" key="4">
    <source>
        <dbReference type="PROSITE-ProRule" id="PRU00473"/>
    </source>
</evidence>
<evidence type="ECO:0000256" key="1">
    <source>
        <dbReference type="ARBA" id="ARBA00004442"/>
    </source>
</evidence>
<dbReference type="InterPro" id="IPR036737">
    <property type="entry name" value="OmpA-like_sf"/>
</dbReference>
<dbReference type="PRINTS" id="PR01021">
    <property type="entry name" value="OMPADOMAIN"/>
</dbReference>
<reference evidence="8 9" key="2">
    <citation type="submission" date="2017-07" db="EMBL/GenBank/DDBJ databases">
        <title>Candidatus Dactylopiibacterium carminicum, a nitrogen-fixing symbiont of the cochineal insect Dactylopius coccus and Dactylopius opuntiae (Hemiptera: Coccoidea: Dactylopiidae).</title>
        <authorList>
            <person name="Vera A."/>
        </authorList>
    </citation>
    <scope>NUCLEOTIDE SEQUENCE [LARGE SCALE GENOMIC DNA]</scope>
    <source>
        <strain evidence="8 9">NFDCM</strain>
    </source>
</reference>
<dbReference type="Gene3D" id="3.40.1520.20">
    <property type="match status" value="1"/>
</dbReference>
<evidence type="ECO:0000259" key="6">
    <source>
        <dbReference type="PROSITE" id="PS51123"/>
    </source>
</evidence>
<reference evidence="7 10" key="1">
    <citation type="submission" date="2016-08" db="EMBL/GenBank/DDBJ databases">
        <title>Candidatus Dactylopiibacterium carminicum genome sequence.</title>
        <authorList>
            <person name="Ramirez-Puebla S.T."/>
            <person name="Ormeno-Orrillo E."/>
            <person name="Vera-Ponce De Leon A."/>
            <person name="Luis L."/>
            <person name="Sanchez-Flores A."/>
            <person name="Monica R."/>
            <person name="Martinez-Romero E."/>
        </authorList>
    </citation>
    <scope>NUCLEOTIDE SEQUENCE [LARGE SCALE GENOMIC DNA]</scope>
    <source>
        <strain evidence="7">END1</strain>
    </source>
</reference>
<dbReference type="PROSITE" id="PS51123">
    <property type="entry name" value="OMPA_2"/>
    <property type="match status" value="1"/>
</dbReference>
<dbReference type="InterPro" id="IPR006665">
    <property type="entry name" value="OmpA-like"/>
</dbReference>
<dbReference type="Pfam" id="PF00691">
    <property type="entry name" value="OmpA"/>
    <property type="match status" value="1"/>
</dbReference>